<keyword evidence="3" id="KW-0010">Activator</keyword>
<dbReference type="SUPFAM" id="SSF51215">
    <property type="entry name" value="Regulatory protein AraC"/>
    <property type="match status" value="1"/>
</dbReference>
<evidence type="ECO:0000256" key="2">
    <source>
        <dbReference type="ARBA" id="ARBA00023125"/>
    </source>
</evidence>
<dbReference type="InterPro" id="IPR018060">
    <property type="entry name" value="HTH_AraC"/>
</dbReference>
<evidence type="ECO:0000256" key="4">
    <source>
        <dbReference type="ARBA" id="ARBA00023163"/>
    </source>
</evidence>
<dbReference type="GO" id="GO:0043565">
    <property type="term" value="F:sequence-specific DNA binding"/>
    <property type="evidence" value="ECO:0007669"/>
    <property type="project" value="InterPro"/>
</dbReference>
<gene>
    <name evidence="6" type="ORF">AVDCRST_MAG94-1692</name>
</gene>
<dbReference type="EMBL" id="CADCTY010000585">
    <property type="protein sequence ID" value="CAA9326393.1"/>
    <property type="molecule type" value="Genomic_DNA"/>
</dbReference>
<accession>A0A6J4LA90</accession>
<dbReference type="InterPro" id="IPR018062">
    <property type="entry name" value="HTH_AraC-typ_CS"/>
</dbReference>
<dbReference type="PANTHER" id="PTHR46796">
    <property type="entry name" value="HTH-TYPE TRANSCRIPTIONAL ACTIVATOR RHAS-RELATED"/>
    <property type="match status" value="1"/>
</dbReference>
<dbReference type="InterPro" id="IPR009057">
    <property type="entry name" value="Homeodomain-like_sf"/>
</dbReference>
<keyword evidence="4" id="KW-0804">Transcription</keyword>
<dbReference type="InterPro" id="IPR050204">
    <property type="entry name" value="AraC_XylS_family_regulators"/>
</dbReference>
<keyword evidence="2" id="KW-0238">DNA-binding</keyword>
<name>A0A6J4LA90_9CYAN</name>
<keyword evidence="1" id="KW-0805">Transcription regulation</keyword>
<reference evidence="6" key="1">
    <citation type="submission" date="2020-02" db="EMBL/GenBank/DDBJ databases">
        <authorList>
            <person name="Meier V. D."/>
        </authorList>
    </citation>
    <scope>NUCLEOTIDE SEQUENCE</scope>
    <source>
        <strain evidence="6">AVDCRST_MAG94</strain>
    </source>
</reference>
<dbReference type="SUPFAM" id="SSF46689">
    <property type="entry name" value="Homeodomain-like"/>
    <property type="match status" value="2"/>
</dbReference>
<evidence type="ECO:0000259" key="5">
    <source>
        <dbReference type="PROSITE" id="PS01124"/>
    </source>
</evidence>
<feature type="domain" description="HTH araC/xylS-type" evidence="5">
    <location>
        <begin position="179"/>
        <end position="276"/>
    </location>
</feature>
<evidence type="ECO:0000256" key="3">
    <source>
        <dbReference type="ARBA" id="ARBA00023159"/>
    </source>
</evidence>
<dbReference type="InterPro" id="IPR003313">
    <property type="entry name" value="AraC-bd"/>
</dbReference>
<dbReference type="Pfam" id="PF12833">
    <property type="entry name" value="HTH_18"/>
    <property type="match status" value="1"/>
</dbReference>
<evidence type="ECO:0000313" key="6">
    <source>
        <dbReference type="EMBL" id="CAA9326393.1"/>
    </source>
</evidence>
<dbReference type="PROSITE" id="PS00041">
    <property type="entry name" value="HTH_ARAC_FAMILY_1"/>
    <property type="match status" value="1"/>
</dbReference>
<organism evidence="6">
    <name type="scientific">uncultured Leptolyngbya sp</name>
    <dbReference type="NCBI Taxonomy" id="332963"/>
    <lineage>
        <taxon>Bacteria</taxon>
        <taxon>Bacillati</taxon>
        <taxon>Cyanobacteriota</taxon>
        <taxon>Cyanophyceae</taxon>
        <taxon>Leptolyngbyales</taxon>
        <taxon>Leptolyngbyaceae</taxon>
        <taxon>Leptolyngbya group</taxon>
        <taxon>Leptolyngbya</taxon>
        <taxon>environmental samples</taxon>
    </lineage>
</organism>
<proteinExistence type="predicted"/>
<dbReference type="Pfam" id="PF02311">
    <property type="entry name" value="AraC_binding"/>
    <property type="match status" value="1"/>
</dbReference>
<sequence>MNTTAAKVIVSAWESEGFLLERYAYSSGWVEPIPKHVHAAYQFALCCDQPGEYHYRGTWHQLPQGSLSIIHSGEVHAPSERTNLVSPASFWMMQADPAMLQAAASEITEKPMGLPYFDLVVLDIKVIQIYQRLHYTVAQAASQLEQNSILLLLLTQLISRYAQGRPIIRPLKVARPAVLRVRDFLQAHYADDVALEQLADLAQLSRFHLCRVFRKEMGVSPHVYQRQVRIDRAKALLTRGRPIAQVASETGFYDQTHFSWHFKQLVGVTPGNYLRRSNNVLDKPG</sequence>
<dbReference type="GO" id="GO:0003700">
    <property type="term" value="F:DNA-binding transcription factor activity"/>
    <property type="evidence" value="ECO:0007669"/>
    <property type="project" value="InterPro"/>
</dbReference>
<dbReference type="InterPro" id="IPR037923">
    <property type="entry name" value="HTH-like"/>
</dbReference>
<dbReference type="SMART" id="SM00342">
    <property type="entry name" value="HTH_ARAC"/>
    <property type="match status" value="1"/>
</dbReference>
<dbReference type="AlphaFoldDB" id="A0A6J4LA90"/>
<protein>
    <recommendedName>
        <fullName evidence="5">HTH araC/xylS-type domain-containing protein</fullName>
    </recommendedName>
</protein>
<dbReference type="PROSITE" id="PS01124">
    <property type="entry name" value="HTH_ARAC_FAMILY_2"/>
    <property type="match status" value="1"/>
</dbReference>
<evidence type="ECO:0000256" key="1">
    <source>
        <dbReference type="ARBA" id="ARBA00023015"/>
    </source>
</evidence>
<dbReference type="PANTHER" id="PTHR46796:SF2">
    <property type="entry name" value="TRANSCRIPTIONAL REGULATORY PROTEIN"/>
    <property type="match status" value="1"/>
</dbReference>
<dbReference type="Gene3D" id="1.10.10.60">
    <property type="entry name" value="Homeodomain-like"/>
    <property type="match status" value="2"/>
</dbReference>